<name>A0A9Q0E3M6_9TELE</name>
<proteinExistence type="predicted"/>
<evidence type="ECO:0000313" key="2">
    <source>
        <dbReference type="Proteomes" id="UP001148018"/>
    </source>
</evidence>
<protein>
    <submittedName>
        <fullName evidence="1">Uncharacterized protein</fullName>
    </submittedName>
</protein>
<organism evidence="1 2">
    <name type="scientific">Muraenolepis orangiensis</name>
    <name type="common">Patagonian moray cod</name>
    <dbReference type="NCBI Taxonomy" id="630683"/>
    <lineage>
        <taxon>Eukaryota</taxon>
        <taxon>Metazoa</taxon>
        <taxon>Chordata</taxon>
        <taxon>Craniata</taxon>
        <taxon>Vertebrata</taxon>
        <taxon>Euteleostomi</taxon>
        <taxon>Actinopterygii</taxon>
        <taxon>Neopterygii</taxon>
        <taxon>Teleostei</taxon>
        <taxon>Neoteleostei</taxon>
        <taxon>Acanthomorphata</taxon>
        <taxon>Zeiogadaria</taxon>
        <taxon>Gadariae</taxon>
        <taxon>Gadiformes</taxon>
        <taxon>Muraenolepidoidei</taxon>
        <taxon>Muraenolepididae</taxon>
        <taxon>Muraenolepis</taxon>
    </lineage>
</organism>
<reference evidence="1" key="1">
    <citation type="submission" date="2022-07" db="EMBL/GenBank/DDBJ databases">
        <title>Chromosome-level genome of Muraenolepis orangiensis.</title>
        <authorList>
            <person name="Kim J."/>
        </authorList>
    </citation>
    <scope>NUCLEOTIDE SEQUENCE</scope>
    <source>
        <strain evidence="1">KU_S4_2022</strain>
        <tissue evidence="1">Muscle</tissue>
    </source>
</reference>
<dbReference type="EMBL" id="JANIIK010000109">
    <property type="protein sequence ID" value="KAJ3598503.1"/>
    <property type="molecule type" value="Genomic_DNA"/>
</dbReference>
<dbReference type="Proteomes" id="UP001148018">
    <property type="component" value="Unassembled WGS sequence"/>
</dbReference>
<sequence>MAMIKVGTKAKVVIGIINTHFSVYPSNEAPLFTLRRAAPHQEHYFDCNTAAGAPGVMATSPHEWPPLRPG</sequence>
<evidence type="ECO:0000313" key="1">
    <source>
        <dbReference type="EMBL" id="KAJ3598503.1"/>
    </source>
</evidence>
<comment type="caution">
    <text evidence="1">The sequence shown here is derived from an EMBL/GenBank/DDBJ whole genome shotgun (WGS) entry which is preliminary data.</text>
</comment>
<dbReference type="AlphaFoldDB" id="A0A9Q0E3M6"/>
<accession>A0A9Q0E3M6</accession>
<gene>
    <name evidence="1" type="ORF">NHX12_002014</name>
</gene>
<keyword evidence="2" id="KW-1185">Reference proteome</keyword>